<name>A0A182IQP4_ANOAO</name>
<feature type="transmembrane region" description="Helical" evidence="2">
    <location>
        <begin position="130"/>
        <end position="153"/>
    </location>
</feature>
<keyword evidence="2" id="KW-1133">Transmembrane helix</keyword>
<organism evidence="3">
    <name type="scientific">Anopheles atroparvus</name>
    <name type="common">European mosquito</name>
    <dbReference type="NCBI Taxonomy" id="41427"/>
    <lineage>
        <taxon>Eukaryota</taxon>
        <taxon>Metazoa</taxon>
        <taxon>Ecdysozoa</taxon>
        <taxon>Arthropoda</taxon>
        <taxon>Hexapoda</taxon>
        <taxon>Insecta</taxon>
        <taxon>Pterygota</taxon>
        <taxon>Neoptera</taxon>
        <taxon>Endopterygota</taxon>
        <taxon>Diptera</taxon>
        <taxon>Nematocera</taxon>
        <taxon>Culicoidea</taxon>
        <taxon>Culicidae</taxon>
        <taxon>Anophelinae</taxon>
        <taxon>Anopheles</taxon>
    </lineage>
</organism>
<evidence type="ECO:0000313" key="3">
    <source>
        <dbReference type="EnsemblMetazoa" id="AATE003663-PA.1"/>
    </source>
</evidence>
<keyword evidence="2" id="KW-0812">Transmembrane</keyword>
<feature type="compositionally biased region" description="Basic residues" evidence="1">
    <location>
        <begin position="26"/>
        <end position="41"/>
    </location>
</feature>
<evidence type="ECO:0000256" key="1">
    <source>
        <dbReference type="SAM" id="MobiDB-lite"/>
    </source>
</evidence>
<dbReference type="VEuPathDB" id="VectorBase:AATE003663"/>
<protein>
    <submittedName>
        <fullName evidence="3">Uncharacterized protein</fullName>
    </submittedName>
</protein>
<evidence type="ECO:0000256" key="2">
    <source>
        <dbReference type="SAM" id="Phobius"/>
    </source>
</evidence>
<dbReference type="AlphaFoldDB" id="A0A182IQP4"/>
<feature type="compositionally biased region" description="Polar residues" evidence="1">
    <location>
        <begin position="49"/>
        <end position="59"/>
    </location>
</feature>
<reference evidence="3" key="1">
    <citation type="submission" date="2022-08" db="UniProtKB">
        <authorList>
            <consortium name="EnsemblMetazoa"/>
        </authorList>
    </citation>
    <scope>IDENTIFICATION</scope>
    <source>
        <strain evidence="3">EBRO</strain>
    </source>
</reference>
<accession>A0A182IQP4</accession>
<dbReference type="EnsemblMetazoa" id="AATE003663-RA">
    <property type="protein sequence ID" value="AATE003663-PA.1"/>
    <property type="gene ID" value="AATE003663"/>
</dbReference>
<keyword evidence="2" id="KW-0472">Membrane</keyword>
<proteinExistence type="predicted"/>
<feature type="region of interest" description="Disordered" evidence="1">
    <location>
        <begin position="1"/>
        <end position="59"/>
    </location>
</feature>
<sequence length="235" mass="26150">MSGSSKCTLARPWYGTGEENGTSSKLAHHHGPQQWRTRGKKNLSGGLPAQQQPAGSLQLTRQHIRRTSPGTLEGRPEETLVWISCGGPGETVAKEKLLEVIPQTMAWDDGGEAGREAGGLHPALSRVPWFVLWLVVLFRIVPSWLSAGFKFRFARRGTPRMHRPRILLSVQSVPFPPWHDRRRSFWVVSPARIGDRSLWISDRPGSHEDDTEETICAITIAASPARADRRDAAQN</sequence>